<evidence type="ECO:0000256" key="1">
    <source>
        <dbReference type="ARBA" id="ARBA00004651"/>
    </source>
</evidence>
<feature type="transmembrane region" description="Helical" evidence="7">
    <location>
        <begin position="114"/>
        <end position="133"/>
    </location>
</feature>
<comment type="subcellular location">
    <subcellularLocation>
        <location evidence="1">Cell membrane</location>
        <topology evidence="1">Multi-pass membrane protein</topology>
    </subcellularLocation>
</comment>
<evidence type="ECO:0000313" key="8">
    <source>
        <dbReference type="EMBL" id="OIQ58366.1"/>
    </source>
</evidence>
<evidence type="ECO:0000256" key="3">
    <source>
        <dbReference type="ARBA" id="ARBA00022475"/>
    </source>
</evidence>
<evidence type="ECO:0000256" key="5">
    <source>
        <dbReference type="ARBA" id="ARBA00022989"/>
    </source>
</evidence>
<name>A0A1J5NIH9_NEOTH</name>
<evidence type="ECO:0000313" key="9">
    <source>
        <dbReference type="Proteomes" id="UP000182811"/>
    </source>
</evidence>
<dbReference type="Pfam" id="PF03994">
    <property type="entry name" value="DUF350"/>
    <property type="match status" value="1"/>
</dbReference>
<feature type="transmembrane region" description="Helical" evidence="7">
    <location>
        <begin position="44"/>
        <end position="64"/>
    </location>
</feature>
<dbReference type="OrthoDB" id="1683095at2"/>
<evidence type="ECO:0000256" key="4">
    <source>
        <dbReference type="ARBA" id="ARBA00022692"/>
    </source>
</evidence>
<evidence type="ECO:0000256" key="2">
    <source>
        <dbReference type="ARBA" id="ARBA00005779"/>
    </source>
</evidence>
<reference evidence="8 9" key="1">
    <citation type="submission" date="2016-08" db="EMBL/GenBank/DDBJ databases">
        <title>Genome-based comparison of Moorella thermoacetic strains.</title>
        <authorList>
            <person name="Poehlein A."/>
            <person name="Bengelsdorf F.R."/>
            <person name="Esser C."/>
            <person name="Duerre P."/>
            <person name="Daniel R."/>
        </authorList>
    </citation>
    <scope>NUCLEOTIDE SEQUENCE [LARGE SCALE GENOMIC DNA]</scope>
    <source>
        <strain evidence="8 9">DSM 21394</strain>
    </source>
</reference>
<keyword evidence="6 7" id="KW-0472">Membrane</keyword>
<proteinExistence type="inferred from homology"/>
<dbReference type="GO" id="GO:0005886">
    <property type="term" value="C:plasma membrane"/>
    <property type="evidence" value="ECO:0007669"/>
    <property type="project" value="UniProtKB-SubCell"/>
</dbReference>
<comment type="caution">
    <text evidence="8">The sequence shown here is derived from an EMBL/GenBank/DDBJ whole genome shotgun (WGS) entry which is preliminary data.</text>
</comment>
<evidence type="ECO:0000256" key="6">
    <source>
        <dbReference type="ARBA" id="ARBA00023136"/>
    </source>
</evidence>
<gene>
    <name evidence="8" type="ORF">MOTE_20290</name>
</gene>
<dbReference type="EMBL" id="MDDC01000016">
    <property type="protein sequence ID" value="OIQ58366.1"/>
    <property type="molecule type" value="Genomic_DNA"/>
</dbReference>
<dbReference type="PANTHER" id="PTHR40043">
    <property type="entry name" value="UPF0719 INNER MEMBRANE PROTEIN YJFL"/>
    <property type="match status" value="1"/>
</dbReference>
<evidence type="ECO:0000256" key="7">
    <source>
        <dbReference type="SAM" id="Phobius"/>
    </source>
</evidence>
<organism evidence="8 9">
    <name type="scientific">Neomoorella thermoacetica</name>
    <name type="common">Clostridium thermoaceticum</name>
    <dbReference type="NCBI Taxonomy" id="1525"/>
    <lineage>
        <taxon>Bacteria</taxon>
        <taxon>Bacillati</taxon>
        <taxon>Bacillota</taxon>
        <taxon>Clostridia</taxon>
        <taxon>Neomoorellales</taxon>
        <taxon>Neomoorellaceae</taxon>
        <taxon>Neomoorella</taxon>
    </lineage>
</organism>
<protein>
    <recommendedName>
        <fullName evidence="10">DUF350 domain-containing protein</fullName>
    </recommendedName>
</protein>
<comment type="similarity">
    <text evidence="2">Belongs to the UPF0719 family.</text>
</comment>
<dbReference type="AlphaFoldDB" id="A0A1J5NIH9"/>
<keyword evidence="4 7" id="KW-0812">Transmembrane</keyword>
<accession>A0A1J5NIH9</accession>
<feature type="transmembrane region" description="Helical" evidence="7">
    <location>
        <begin position="12"/>
        <end position="32"/>
    </location>
</feature>
<feature type="transmembrane region" description="Helical" evidence="7">
    <location>
        <begin position="76"/>
        <end position="94"/>
    </location>
</feature>
<evidence type="ECO:0008006" key="10">
    <source>
        <dbReference type="Google" id="ProtNLM"/>
    </source>
</evidence>
<dbReference type="InterPro" id="IPR007140">
    <property type="entry name" value="DUF350"/>
</dbReference>
<keyword evidence="5 7" id="KW-1133">Transmembrane helix</keyword>
<dbReference type="Proteomes" id="UP000182811">
    <property type="component" value="Unassembled WGS sequence"/>
</dbReference>
<keyword evidence="3" id="KW-1003">Cell membrane</keyword>
<sequence>MPPLLFQLEASLSCLLVTTFMVLLTILAFTRLTPYNDWQEISQGNLAAAMSLGGKIFGVANIMRFAITTNSHALDVIFWGATGVILQILVYLAFEWVTPRLDVSKEIGRGNNAVGFMSLAFSVAFSYLIGASIS</sequence>
<dbReference type="PANTHER" id="PTHR40043:SF1">
    <property type="entry name" value="UPF0719 INNER MEMBRANE PROTEIN YJFL"/>
    <property type="match status" value="1"/>
</dbReference>